<feature type="transmembrane region" description="Helical" evidence="1">
    <location>
        <begin position="104"/>
        <end position="124"/>
    </location>
</feature>
<keyword evidence="1" id="KW-0812">Transmembrane</keyword>
<feature type="transmembrane region" description="Helical" evidence="1">
    <location>
        <begin position="136"/>
        <end position="160"/>
    </location>
</feature>
<sequence>MTVNQSANAGYSLGFSAIAGLLVGLSIVYFWPELASWWPAELPRIHSALYHLIGQGQSSVESIPFAVYGQLLIAGFVLAFLHPGHSKMPIVAWMLHNQPSRRHFFSWIVRSWILQCGFFIIIFWRIGFMRDLPVDMLLRFVSIFNYICYFATLVLGLTLVRDAWRLVKTPEIPVSNLQIPLIFALGFYLPSQVVWLLLSASEYDHVLLGWLLFVPVMVGVLLSRLATGGIACLIRHMVGDTWGLKWRAHFALFNGAAILCMAINTAVRIVSSLLNS</sequence>
<keyword evidence="1" id="KW-1133">Transmembrane helix</keyword>
<organism evidence="2 3">
    <name type="scientific">Klebsiella spallanzanii</name>
    <dbReference type="NCBI Taxonomy" id="2587528"/>
    <lineage>
        <taxon>Bacteria</taxon>
        <taxon>Pseudomonadati</taxon>
        <taxon>Pseudomonadota</taxon>
        <taxon>Gammaproteobacteria</taxon>
        <taxon>Enterobacterales</taxon>
        <taxon>Enterobacteriaceae</taxon>
        <taxon>Klebsiella/Raoultella group</taxon>
        <taxon>Klebsiella</taxon>
    </lineage>
</organism>
<evidence type="ECO:0000256" key="1">
    <source>
        <dbReference type="SAM" id="Phobius"/>
    </source>
</evidence>
<accession>A0A564NNC2</accession>
<dbReference type="Proteomes" id="UP000318370">
    <property type="component" value="Unassembled WGS sequence"/>
</dbReference>
<proteinExistence type="predicted"/>
<feature type="transmembrane region" description="Helical" evidence="1">
    <location>
        <begin position="246"/>
        <end position="270"/>
    </location>
</feature>
<keyword evidence="1" id="KW-0472">Membrane</keyword>
<dbReference type="RefSeq" id="WP_142464141.1">
    <property type="nucleotide sequence ID" value="NZ_CABGHF010000065.1"/>
</dbReference>
<evidence type="ECO:0000313" key="2">
    <source>
        <dbReference type="EMBL" id="VUT07834.1"/>
    </source>
</evidence>
<feature type="transmembrane region" description="Helical" evidence="1">
    <location>
        <begin position="12"/>
        <end position="31"/>
    </location>
</feature>
<evidence type="ECO:0000313" key="3">
    <source>
        <dbReference type="Proteomes" id="UP000318370"/>
    </source>
</evidence>
<reference evidence="2 3" key="1">
    <citation type="submission" date="2019-07" db="EMBL/GenBank/DDBJ databases">
        <authorList>
            <person name="Brisse S."/>
            <person name="Rodrigues C."/>
            <person name="Thorpe H."/>
        </authorList>
    </citation>
    <scope>NUCLEOTIDE SEQUENCE [LARGE SCALE GENOMIC DNA]</scope>
    <source>
        <strain evidence="2">SB6408</strain>
    </source>
</reference>
<feature type="transmembrane region" description="Helical" evidence="1">
    <location>
        <begin position="181"/>
        <end position="198"/>
    </location>
</feature>
<feature type="transmembrane region" description="Helical" evidence="1">
    <location>
        <begin position="210"/>
        <end position="234"/>
    </location>
</feature>
<dbReference type="EMBL" id="CABGHF010000065">
    <property type="protein sequence ID" value="VUT07834.1"/>
    <property type="molecule type" value="Genomic_DNA"/>
</dbReference>
<dbReference type="AlphaFoldDB" id="A0A564NNC2"/>
<feature type="transmembrane region" description="Helical" evidence="1">
    <location>
        <begin position="65"/>
        <end position="83"/>
    </location>
</feature>
<gene>
    <name evidence="2" type="ORF">SB6408_02538</name>
</gene>
<name>A0A564NNC2_9ENTR</name>
<protein>
    <submittedName>
        <fullName evidence="2">Uncharacterized protein</fullName>
    </submittedName>
</protein>